<feature type="chain" id="PRO_5042978800" description="Secreted protein" evidence="1">
    <location>
        <begin position="19"/>
        <end position="170"/>
    </location>
</feature>
<evidence type="ECO:0000313" key="2">
    <source>
        <dbReference type="EMBL" id="KAK4226279.1"/>
    </source>
</evidence>
<evidence type="ECO:0008006" key="4">
    <source>
        <dbReference type="Google" id="ProtNLM"/>
    </source>
</evidence>
<keyword evidence="1" id="KW-0732">Signal</keyword>
<gene>
    <name evidence="2" type="ORF">QBC38DRAFT_500487</name>
</gene>
<sequence>MIPAKFIAFASLLLGALATPIASPAAEPEAEVAIGSASLIDERGEIVKRVEGVHLINCGPTVNNAFSWRYSVIVYCPNDGNCRYAPNNSNSCKYNYVLTWEGGEKSCKFSTGVTFRWNIMSNAQSLANWSNVGWGNNVYKQFVIRKDDKNVFYKDASGYDCRSIYYSLPN</sequence>
<dbReference type="EMBL" id="MU865350">
    <property type="protein sequence ID" value="KAK4226279.1"/>
    <property type="molecule type" value="Genomic_DNA"/>
</dbReference>
<evidence type="ECO:0000256" key="1">
    <source>
        <dbReference type="SAM" id="SignalP"/>
    </source>
</evidence>
<proteinExistence type="predicted"/>
<protein>
    <recommendedName>
        <fullName evidence="4">Secreted protein</fullName>
    </recommendedName>
</protein>
<accession>A0AAN7H2E7</accession>
<organism evidence="2 3">
    <name type="scientific">Podospora fimiseda</name>
    <dbReference type="NCBI Taxonomy" id="252190"/>
    <lineage>
        <taxon>Eukaryota</taxon>
        <taxon>Fungi</taxon>
        <taxon>Dikarya</taxon>
        <taxon>Ascomycota</taxon>
        <taxon>Pezizomycotina</taxon>
        <taxon>Sordariomycetes</taxon>
        <taxon>Sordariomycetidae</taxon>
        <taxon>Sordariales</taxon>
        <taxon>Podosporaceae</taxon>
        <taxon>Podospora</taxon>
    </lineage>
</organism>
<comment type="caution">
    <text evidence="2">The sequence shown here is derived from an EMBL/GenBank/DDBJ whole genome shotgun (WGS) entry which is preliminary data.</text>
</comment>
<dbReference type="Proteomes" id="UP001301958">
    <property type="component" value="Unassembled WGS sequence"/>
</dbReference>
<feature type="signal peptide" evidence="1">
    <location>
        <begin position="1"/>
        <end position="18"/>
    </location>
</feature>
<evidence type="ECO:0000313" key="3">
    <source>
        <dbReference type="Proteomes" id="UP001301958"/>
    </source>
</evidence>
<keyword evidence="3" id="KW-1185">Reference proteome</keyword>
<reference evidence="2" key="2">
    <citation type="submission" date="2023-05" db="EMBL/GenBank/DDBJ databases">
        <authorList>
            <consortium name="Lawrence Berkeley National Laboratory"/>
            <person name="Steindorff A."/>
            <person name="Hensen N."/>
            <person name="Bonometti L."/>
            <person name="Westerberg I."/>
            <person name="Brannstrom I.O."/>
            <person name="Guillou S."/>
            <person name="Cros-Aarteil S."/>
            <person name="Calhoun S."/>
            <person name="Haridas S."/>
            <person name="Kuo A."/>
            <person name="Mondo S."/>
            <person name="Pangilinan J."/>
            <person name="Riley R."/>
            <person name="Labutti K."/>
            <person name="Andreopoulos B."/>
            <person name="Lipzen A."/>
            <person name="Chen C."/>
            <person name="Yanf M."/>
            <person name="Daum C."/>
            <person name="Ng V."/>
            <person name="Clum A."/>
            <person name="Ohm R."/>
            <person name="Martin F."/>
            <person name="Silar P."/>
            <person name="Natvig D."/>
            <person name="Lalanne C."/>
            <person name="Gautier V."/>
            <person name="Ament-Velasquez S.L."/>
            <person name="Kruys A."/>
            <person name="Hutchinson M.I."/>
            <person name="Powell A.J."/>
            <person name="Barry K."/>
            <person name="Miller A.N."/>
            <person name="Grigoriev I.V."/>
            <person name="Debuchy R."/>
            <person name="Gladieux P."/>
            <person name="Thoren M.H."/>
            <person name="Johannesson H."/>
        </authorList>
    </citation>
    <scope>NUCLEOTIDE SEQUENCE</scope>
    <source>
        <strain evidence="2">CBS 990.96</strain>
    </source>
</reference>
<name>A0AAN7H2E7_9PEZI</name>
<dbReference type="AlphaFoldDB" id="A0AAN7H2E7"/>
<reference evidence="2" key="1">
    <citation type="journal article" date="2023" name="Mol. Phylogenet. Evol.">
        <title>Genome-scale phylogeny and comparative genomics of the fungal order Sordariales.</title>
        <authorList>
            <person name="Hensen N."/>
            <person name="Bonometti L."/>
            <person name="Westerberg I."/>
            <person name="Brannstrom I.O."/>
            <person name="Guillou S."/>
            <person name="Cros-Aarteil S."/>
            <person name="Calhoun S."/>
            <person name="Haridas S."/>
            <person name="Kuo A."/>
            <person name="Mondo S."/>
            <person name="Pangilinan J."/>
            <person name="Riley R."/>
            <person name="LaButti K."/>
            <person name="Andreopoulos B."/>
            <person name="Lipzen A."/>
            <person name="Chen C."/>
            <person name="Yan M."/>
            <person name="Daum C."/>
            <person name="Ng V."/>
            <person name="Clum A."/>
            <person name="Steindorff A."/>
            <person name="Ohm R.A."/>
            <person name="Martin F."/>
            <person name="Silar P."/>
            <person name="Natvig D.O."/>
            <person name="Lalanne C."/>
            <person name="Gautier V."/>
            <person name="Ament-Velasquez S.L."/>
            <person name="Kruys A."/>
            <person name="Hutchinson M.I."/>
            <person name="Powell A.J."/>
            <person name="Barry K."/>
            <person name="Miller A.N."/>
            <person name="Grigoriev I.V."/>
            <person name="Debuchy R."/>
            <person name="Gladieux P."/>
            <person name="Hiltunen Thoren M."/>
            <person name="Johannesson H."/>
        </authorList>
    </citation>
    <scope>NUCLEOTIDE SEQUENCE</scope>
    <source>
        <strain evidence="2">CBS 990.96</strain>
    </source>
</reference>